<accession>A0ABD3ZR83</accession>
<evidence type="ECO:0000313" key="2">
    <source>
        <dbReference type="Proteomes" id="UP000031970"/>
    </source>
</evidence>
<protein>
    <submittedName>
        <fullName evidence="1">Uncharacterized protein</fullName>
    </submittedName>
</protein>
<dbReference type="EMBL" id="JSXS01000119">
    <property type="protein sequence ID" value="KIL30489.1"/>
    <property type="molecule type" value="Genomic_DNA"/>
</dbReference>
<name>A0ABD3ZR83_BACIU</name>
<sequence length="40" mass="4644">MKDKLTSVVHFIEVNRDEMGDKKSLNMLLKALKKIINEGR</sequence>
<organism evidence="1 2">
    <name type="scientific">Bacillus subtilis subsp. subtilis</name>
    <dbReference type="NCBI Taxonomy" id="135461"/>
    <lineage>
        <taxon>Bacteria</taxon>
        <taxon>Bacillati</taxon>
        <taxon>Bacillota</taxon>
        <taxon>Bacilli</taxon>
        <taxon>Bacillales</taxon>
        <taxon>Bacillaceae</taxon>
        <taxon>Bacillus</taxon>
    </lineage>
</organism>
<dbReference type="AlphaFoldDB" id="A0ABD3ZR83"/>
<comment type="caution">
    <text evidence="1">The sequence shown here is derived from an EMBL/GenBank/DDBJ whole genome shotgun (WGS) entry which is preliminary data.</text>
</comment>
<dbReference type="RefSeq" id="WP_284675328.1">
    <property type="nucleotide sequence ID" value="NZ_JSXS01000119.1"/>
</dbReference>
<reference evidence="1 2" key="1">
    <citation type="submission" date="2014-11" db="EMBL/GenBank/DDBJ databases">
        <title>Draft Genome Sequences of Nine Bacillus subtilis Strains that Form Spores with High Heat-Resistance.</title>
        <authorList>
            <person name="Krawcyk A.O."/>
            <person name="Berendsen E.M."/>
            <person name="de Jong A."/>
            <person name="Holsappel S."/>
            <person name="Eijlander R.T."/>
            <person name="Wells-Bennik M."/>
            <person name="Kuipers O.P."/>
        </authorList>
    </citation>
    <scope>NUCLEOTIDE SEQUENCE [LARGE SCALE GENOMIC DNA]</scope>
    <source>
        <strain evidence="1 2">B4067</strain>
    </source>
</reference>
<dbReference type="Proteomes" id="UP000031970">
    <property type="component" value="Unassembled WGS sequence"/>
</dbReference>
<evidence type="ECO:0000313" key="1">
    <source>
        <dbReference type="EMBL" id="KIL30489.1"/>
    </source>
</evidence>
<gene>
    <name evidence="1" type="ORF">B4067_2236</name>
</gene>
<proteinExistence type="predicted"/>